<feature type="region of interest" description="Disordered" evidence="1">
    <location>
        <begin position="368"/>
        <end position="403"/>
    </location>
</feature>
<reference evidence="2 3" key="1">
    <citation type="submission" date="2019-08" db="EMBL/GenBank/DDBJ databases">
        <authorList>
            <person name="Alioto T."/>
            <person name="Alioto T."/>
            <person name="Gomez Garrido J."/>
        </authorList>
    </citation>
    <scope>NUCLEOTIDE SEQUENCE [LARGE SCALE GENOMIC DNA]</scope>
</reference>
<evidence type="ECO:0000313" key="2">
    <source>
        <dbReference type="EMBL" id="VVC25298.1"/>
    </source>
</evidence>
<feature type="compositionally biased region" description="Polar residues" evidence="1">
    <location>
        <begin position="385"/>
        <end position="403"/>
    </location>
</feature>
<evidence type="ECO:0000313" key="3">
    <source>
        <dbReference type="Proteomes" id="UP000325440"/>
    </source>
</evidence>
<feature type="region of interest" description="Disordered" evidence="1">
    <location>
        <begin position="156"/>
        <end position="198"/>
    </location>
</feature>
<evidence type="ECO:0000256" key="1">
    <source>
        <dbReference type="SAM" id="MobiDB-lite"/>
    </source>
</evidence>
<organism evidence="2 3">
    <name type="scientific">Cinara cedri</name>
    <dbReference type="NCBI Taxonomy" id="506608"/>
    <lineage>
        <taxon>Eukaryota</taxon>
        <taxon>Metazoa</taxon>
        <taxon>Ecdysozoa</taxon>
        <taxon>Arthropoda</taxon>
        <taxon>Hexapoda</taxon>
        <taxon>Insecta</taxon>
        <taxon>Pterygota</taxon>
        <taxon>Neoptera</taxon>
        <taxon>Paraneoptera</taxon>
        <taxon>Hemiptera</taxon>
        <taxon>Sternorrhyncha</taxon>
        <taxon>Aphidomorpha</taxon>
        <taxon>Aphidoidea</taxon>
        <taxon>Aphididae</taxon>
        <taxon>Lachninae</taxon>
        <taxon>Cinara</taxon>
    </lineage>
</organism>
<accession>A0A5E4M7G3</accession>
<proteinExistence type="predicted"/>
<feature type="region of interest" description="Disordered" evidence="1">
    <location>
        <begin position="1"/>
        <end position="35"/>
    </location>
</feature>
<sequence>MKTPPLSPQRKEDLEDANGDKDSSSNSGDVAAATNTSTSIGGRLTFYKDGKFIFQLAAHHQHQPYNNQSTITTPCRWVPVPTVLQQQKNNVKSLPVVITGSSTDTLSSPHKKYRSGQPEVLLQQQRRQDVDNSMKKTVLSLPQVLPANDHSITAILSGGESSSPPILVNNKASPVPYRHHTSSSSSSSSSSRKRSAVETTTIAPIPLVPVVGTGSIDHSARMSTMVIPPPTANVNVVNDPSVALTSLHQLPTLHLPNVASAAAADYFNVLYHQVAMAAIAYQTHPQLSKLQAPPSLLSSQYPSVSPSIVTPRILHQQQQYHPAPMVQQQQQRPLPYQHRLQHTNVGAKKRTLGTMGYDGGLEAKNLTTVDEESSSSTDCMPLNLSKDSGSENVESASTTTTVS</sequence>
<dbReference type="EMBL" id="CABPRJ010000011">
    <property type="protein sequence ID" value="VVC25298.1"/>
    <property type="molecule type" value="Genomic_DNA"/>
</dbReference>
<gene>
    <name evidence="2" type="ORF">CINCED_3A010805</name>
</gene>
<name>A0A5E4M7G3_9HEMI</name>
<dbReference type="OrthoDB" id="6616720at2759"/>
<keyword evidence="3" id="KW-1185">Reference proteome</keyword>
<dbReference type="AlphaFoldDB" id="A0A5E4M7G3"/>
<feature type="compositionally biased region" description="Basic and acidic residues" evidence="1">
    <location>
        <begin position="9"/>
        <end position="23"/>
    </location>
</feature>
<protein>
    <submittedName>
        <fullName evidence="2">Uncharacterized protein</fullName>
    </submittedName>
</protein>
<dbReference type="Proteomes" id="UP000325440">
    <property type="component" value="Unassembled WGS sequence"/>
</dbReference>